<organism evidence="3 4">
    <name type="scientific">Halarcobacter anaerophilus</name>
    <dbReference type="NCBI Taxonomy" id="877500"/>
    <lineage>
        <taxon>Bacteria</taxon>
        <taxon>Pseudomonadati</taxon>
        <taxon>Campylobacterota</taxon>
        <taxon>Epsilonproteobacteria</taxon>
        <taxon>Campylobacterales</taxon>
        <taxon>Arcobacteraceae</taxon>
        <taxon>Halarcobacter</taxon>
    </lineage>
</organism>
<evidence type="ECO:0000313" key="4">
    <source>
        <dbReference type="Proteomes" id="UP000290191"/>
    </source>
</evidence>
<sequence>MKPTANLMQAFKQMTTNTKNLLKDLTLSLRVHAMIAAVLAINFLILMIKRPDFFWDDGKKYPLLLILFLCGMLGGVINNYLRINKLPSSHLDKFVPKEKIINILQIYVSLLISGTLGLIFYATISSGLIQGSFFPEFSNLEADYSGDFLNFFQQILPKTNHDVLKAMIWCFIAGFSEKLVPNTIDKLASKAELTITQRIDEIKVSNKKLEEDLEKENKSKEELLSQIAELKQEINSENKNKTDT</sequence>
<feature type="transmembrane region" description="Helical" evidence="2">
    <location>
        <begin position="61"/>
        <end position="81"/>
    </location>
</feature>
<keyword evidence="1" id="KW-0175">Coiled coil</keyword>
<dbReference type="OrthoDB" id="7594417at2"/>
<proteinExistence type="predicted"/>
<protein>
    <submittedName>
        <fullName evidence="3">Uncharacterized protein</fullName>
    </submittedName>
</protein>
<evidence type="ECO:0000256" key="1">
    <source>
        <dbReference type="SAM" id="Coils"/>
    </source>
</evidence>
<name>A0A4Q0Y3T1_9BACT</name>
<keyword evidence="2" id="KW-0472">Membrane</keyword>
<feature type="transmembrane region" description="Helical" evidence="2">
    <location>
        <begin position="29"/>
        <end position="49"/>
    </location>
</feature>
<dbReference type="RefSeq" id="WP_129081843.1">
    <property type="nucleotide sequence ID" value="NZ_CP041070.1"/>
</dbReference>
<evidence type="ECO:0000256" key="2">
    <source>
        <dbReference type="SAM" id="Phobius"/>
    </source>
</evidence>
<gene>
    <name evidence="3" type="ORF">CRV06_06540</name>
</gene>
<evidence type="ECO:0000313" key="3">
    <source>
        <dbReference type="EMBL" id="RXJ63329.1"/>
    </source>
</evidence>
<reference evidence="3 4" key="1">
    <citation type="submission" date="2017-10" db="EMBL/GenBank/DDBJ databases">
        <title>Genomics of the genus Arcobacter.</title>
        <authorList>
            <person name="Perez-Cataluna A."/>
            <person name="Figueras M.J."/>
        </authorList>
    </citation>
    <scope>NUCLEOTIDE SEQUENCE [LARGE SCALE GENOMIC DNA]</scope>
    <source>
        <strain evidence="3 4">DSM 24636</strain>
    </source>
</reference>
<dbReference type="AlphaFoldDB" id="A0A4Q0Y3T1"/>
<comment type="caution">
    <text evidence="3">The sequence shown here is derived from an EMBL/GenBank/DDBJ whole genome shotgun (WGS) entry which is preliminary data.</text>
</comment>
<accession>A0A4Q0Y3T1</accession>
<keyword evidence="2" id="KW-0812">Transmembrane</keyword>
<dbReference type="EMBL" id="PDKO01000004">
    <property type="protein sequence ID" value="RXJ63329.1"/>
    <property type="molecule type" value="Genomic_DNA"/>
</dbReference>
<dbReference type="Proteomes" id="UP000290191">
    <property type="component" value="Unassembled WGS sequence"/>
</dbReference>
<feature type="transmembrane region" description="Helical" evidence="2">
    <location>
        <begin position="101"/>
        <end position="124"/>
    </location>
</feature>
<keyword evidence="2" id="KW-1133">Transmembrane helix</keyword>
<keyword evidence="4" id="KW-1185">Reference proteome</keyword>
<feature type="coiled-coil region" evidence="1">
    <location>
        <begin position="199"/>
        <end position="240"/>
    </location>
</feature>